<evidence type="ECO:0000313" key="1">
    <source>
        <dbReference type="EMBL" id="PSR26188.1"/>
    </source>
</evidence>
<comment type="caution">
    <text evidence="1">The sequence shown here is derived from an EMBL/GenBank/DDBJ whole genome shotgun (WGS) entry which is preliminary data.</text>
</comment>
<reference evidence="1 2" key="1">
    <citation type="journal article" date="2014" name="BMC Genomics">
        <title>Comparison of environmental and isolate Sulfobacillus genomes reveals diverse carbon, sulfur, nitrogen, and hydrogen metabolisms.</title>
        <authorList>
            <person name="Justice N.B."/>
            <person name="Norman A."/>
            <person name="Brown C.T."/>
            <person name="Singh A."/>
            <person name="Thomas B.C."/>
            <person name="Banfield J.F."/>
        </authorList>
    </citation>
    <scope>NUCLEOTIDE SEQUENCE [LARGE SCALE GENOMIC DNA]</scope>
    <source>
        <strain evidence="1">AMDSBA1</strain>
    </source>
</reference>
<accession>A0A2T2WVC1</accession>
<sequence>MEERWWDLWAAECRRQLATFDLGWAPIVDGRTAVVCWTEGGVPRIVLDRPLAEILMAQDAGFLMVPWIHDALQRYQATGRVTTVRLPRPWRRRRRGWLRRSA</sequence>
<gene>
    <name evidence="1" type="ORF">C7B43_14600</name>
</gene>
<dbReference type="EMBL" id="PXYT01000040">
    <property type="protein sequence ID" value="PSR26188.1"/>
    <property type="molecule type" value="Genomic_DNA"/>
</dbReference>
<dbReference type="AlphaFoldDB" id="A0A2T2WVC1"/>
<proteinExistence type="predicted"/>
<dbReference type="Proteomes" id="UP000242699">
    <property type="component" value="Unassembled WGS sequence"/>
</dbReference>
<organism evidence="1 2">
    <name type="scientific">Sulfobacillus benefaciens</name>
    <dbReference type="NCBI Taxonomy" id="453960"/>
    <lineage>
        <taxon>Bacteria</taxon>
        <taxon>Bacillati</taxon>
        <taxon>Bacillota</taxon>
        <taxon>Clostridia</taxon>
        <taxon>Eubacteriales</taxon>
        <taxon>Clostridiales Family XVII. Incertae Sedis</taxon>
        <taxon>Sulfobacillus</taxon>
    </lineage>
</organism>
<evidence type="ECO:0000313" key="2">
    <source>
        <dbReference type="Proteomes" id="UP000242699"/>
    </source>
</evidence>
<name>A0A2T2WVC1_9FIRM</name>
<protein>
    <submittedName>
        <fullName evidence="1">Uncharacterized protein</fullName>
    </submittedName>
</protein>